<feature type="region of interest" description="Disordered" evidence="7">
    <location>
        <begin position="72"/>
        <end position="93"/>
    </location>
</feature>
<sequence>MPLFDKLLVGKKNNCKNFDDLLPFKIEFPPRDCKNKLKFRPDQIRILLFRECEWRGRRLLFDSVSNKINGNTKSHDDNSCPRNGNGLPQENEKDSCDNVSLLSEMIFGTVAMTYRGPLFKVHTFDNTKCIMCCKVFPASDHYPHKQIERLSDEALGSHDSNSSNGSIRNTLSSPSSGNLSTGSLRKSSTCSSTCSGWDIDVPLLGSSQSIDSNSSSGFGSLSSLRRRWLRAMSTSLSITESDEIFGFQPCGDTSGDFNIRRHKTRLGLAILIKLTLGQERLMEVRLLEHAAQLEAMLNRLCYACIQPTRRKINFDRKESTVRLHQTALRCTLWLLRLLMTTENIGIPSIWHQVLLNSSVCMEIRVNMLSRSFHQMSLLLNKIDTKSTNFFLSTLVTAVLTYHLGWVNTIMSSHDNTLIENIKLKYPYNPLWAQLGDLYGTLGNPVKFVNTVIIGDPEKETLINAILTFLSYFLRSAIVEKNYEVRYSPEEEVQKAIEIFQRKSITKSSKKHSFKSRSNDGKSNPFTTNAEAKSINKTRVDLNIPKLRKTVSLHKNLNYLKPETANLPLKLESCQDDLVTDYSTMCSNDSDKEETSSSVKIIVSEIASQTSTLDKDKNFPNGLLLRADDFEQKNDWSDSESPTLAQKFSFLHDNIQESCASNATTEVYYSQVEYTQQQQDDNKQNQVFFTLGGEDKTLGDNIPSTDNNLNSTNNNNNININNNNNCQCSLAFNRVPSTSAQLPEGVLRKILQRNFPESSKSIQQRQPGTSFGQKDRTNLLGSCPKCNGSGSTSYESGKLLLETPTNATEVLRTCGNSVSTRAGSSSSNSSSNAGGSKEKVTVRPRGIDSLDELLEANNVIELPMPRSKVINANKSNNKYIFEQVTGFTDTLLRRTVTKVMNNCKLDSGYTSGLVIQGLIKNKDKNDCKERKIDDEKDEAVERLVDELREEMSINTQFSMVDHTISESLCILADVDNWQVGLISNNSPIKSPLLPIGMSALVSNMLEAFVYLWTKYRSPGHCLNLLENKMREIWLRSEVLAKILMTGDVCDMSLSNLTNTLDLDAADLPLLLAVATTHSPQIAQRFGLTLT</sequence>
<dbReference type="OrthoDB" id="550424at2759"/>
<dbReference type="PRINTS" id="PR02073">
    <property type="entry name" value="FOLLICULNIP1"/>
</dbReference>
<comment type="similarity">
    <text evidence="3">Belongs to the FNIP family.</text>
</comment>
<feature type="compositionally biased region" description="Polar residues" evidence="7">
    <location>
        <begin position="520"/>
        <end position="529"/>
    </location>
</feature>
<dbReference type="InterPro" id="IPR026156">
    <property type="entry name" value="FNIP_fam"/>
</dbReference>
<comment type="subcellular location">
    <subcellularLocation>
        <location evidence="1">Cytoplasm</location>
    </subcellularLocation>
    <subcellularLocation>
        <location evidence="2">Lysosome membrane</location>
    </subcellularLocation>
</comment>
<protein>
    <submittedName>
        <fullName evidence="9">Similar to Fnip2: Folliculin-interacting protein 2 (Mus musculus)</fullName>
    </submittedName>
</protein>
<evidence type="ECO:0000256" key="3">
    <source>
        <dbReference type="ARBA" id="ARBA00007541"/>
    </source>
</evidence>
<dbReference type="InterPro" id="IPR037545">
    <property type="entry name" value="DENN_FNIP1/2"/>
</dbReference>
<dbReference type="GO" id="GO:0042030">
    <property type="term" value="F:ATPase inhibitor activity"/>
    <property type="evidence" value="ECO:0007669"/>
    <property type="project" value="TreeGrafter"/>
</dbReference>
<dbReference type="PANTHER" id="PTHR21634:SF9">
    <property type="entry name" value="RE13835P"/>
    <property type="match status" value="1"/>
</dbReference>
<dbReference type="InterPro" id="IPR028085">
    <property type="entry name" value="FNIP_mid_dom"/>
</dbReference>
<evidence type="ECO:0000256" key="4">
    <source>
        <dbReference type="ARBA" id="ARBA00022490"/>
    </source>
</evidence>
<dbReference type="GO" id="GO:0005765">
    <property type="term" value="C:lysosomal membrane"/>
    <property type="evidence" value="ECO:0007669"/>
    <property type="project" value="UniProtKB-SubCell"/>
</dbReference>
<keyword evidence="10" id="KW-1185">Reference proteome</keyword>
<feature type="region of interest" description="Disordered" evidence="7">
    <location>
        <begin position="815"/>
        <end position="843"/>
    </location>
</feature>
<keyword evidence="5" id="KW-0472">Membrane</keyword>
<feature type="compositionally biased region" description="Polar residues" evidence="7">
    <location>
        <begin position="158"/>
        <end position="168"/>
    </location>
</feature>
<gene>
    <name evidence="9" type="ORF">HICCMSTLAB_LOCUS13586</name>
</gene>
<evidence type="ECO:0000256" key="1">
    <source>
        <dbReference type="ARBA" id="ARBA00004496"/>
    </source>
</evidence>
<evidence type="ECO:0000313" key="10">
    <source>
        <dbReference type="Proteomes" id="UP000786811"/>
    </source>
</evidence>
<dbReference type="InterPro" id="IPR028084">
    <property type="entry name" value="FNIP_N_dom"/>
</dbReference>
<dbReference type="Proteomes" id="UP000786811">
    <property type="component" value="Unassembled WGS sequence"/>
</dbReference>
<keyword evidence="4" id="KW-0963">Cytoplasm</keyword>
<reference evidence="9" key="1">
    <citation type="submission" date="2021-04" db="EMBL/GenBank/DDBJ databases">
        <authorList>
            <person name="Chebbi M.A.C M."/>
        </authorList>
    </citation>
    <scope>NUCLEOTIDE SEQUENCE</scope>
</reference>
<name>A0A8J2HMS5_COTCN</name>
<dbReference type="GO" id="GO:0051087">
    <property type="term" value="F:protein-folding chaperone binding"/>
    <property type="evidence" value="ECO:0007669"/>
    <property type="project" value="TreeGrafter"/>
</dbReference>
<feature type="compositionally biased region" description="Polar residues" evidence="7">
    <location>
        <begin position="756"/>
        <end position="771"/>
    </location>
</feature>
<dbReference type="EMBL" id="CAJNRD030001124">
    <property type="protein sequence ID" value="CAG5108950.1"/>
    <property type="molecule type" value="Genomic_DNA"/>
</dbReference>
<evidence type="ECO:0000259" key="8">
    <source>
        <dbReference type="PROSITE" id="PS51836"/>
    </source>
</evidence>
<proteinExistence type="inferred from homology"/>
<comment type="caution">
    <text evidence="9">The sequence shown here is derived from an EMBL/GenBank/DDBJ whole genome shotgun (WGS) entry which is preliminary data.</text>
</comment>
<accession>A0A8J2HMS5</accession>
<feature type="region of interest" description="Disordered" evidence="7">
    <location>
        <begin position="509"/>
        <end position="529"/>
    </location>
</feature>
<dbReference type="AlphaFoldDB" id="A0A8J2HMS5"/>
<evidence type="ECO:0000256" key="2">
    <source>
        <dbReference type="ARBA" id="ARBA00004656"/>
    </source>
</evidence>
<evidence type="ECO:0000256" key="7">
    <source>
        <dbReference type="SAM" id="MobiDB-lite"/>
    </source>
</evidence>
<feature type="region of interest" description="Disordered" evidence="7">
    <location>
        <begin position="756"/>
        <end position="776"/>
    </location>
</feature>
<dbReference type="Pfam" id="PF14638">
    <property type="entry name" value="FNIP_C"/>
    <property type="match status" value="1"/>
</dbReference>
<dbReference type="PANTHER" id="PTHR21634">
    <property type="entry name" value="RE13835P"/>
    <property type="match status" value="1"/>
</dbReference>
<feature type="compositionally biased region" description="Low complexity" evidence="7">
    <location>
        <begin position="815"/>
        <end position="834"/>
    </location>
</feature>
<evidence type="ECO:0000256" key="5">
    <source>
        <dbReference type="ARBA" id="ARBA00023136"/>
    </source>
</evidence>
<dbReference type="PROSITE" id="PS51836">
    <property type="entry name" value="DENN_FNIP12"/>
    <property type="match status" value="1"/>
</dbReference>
<dbReference type="Pfam" id="PF14637">
    <property type="entry name" value="FNIP_M"/>
    <property type="match status" value="1"/>
</dbReference>
<feature type="region of interest" description="Disordered" evidence="7">
    <location>
        <begin position="155"/>
        <end position="185"/>
    </location>
</feature>
<feature type="domain" description="UDENN FNIP1/2-type" evidence="8">
    <location>
        <begin position="39"/>
        <end position="1076"/>
    </location>
</feature>
<feature type="compositionally biased region" description="Low complexity" evidence="7">
    <location>
        <begin position="169"/>
        <end position="183"/>
    </location>
</feature>
<keyword evidence="6" id="KW-0458">Lysosome</keyword>
<evidence type="ECO:0000313" key="9">
    <source>
        <dbReference type="EMBL" id="CAG5108950.1"/>
    </source>
</evidence>
<evidence type="ECO:0000256" key="6">
    <source>
        <dbReference type="ARBA" id="ARBA00023228"/>
    </source>
</evidence>
<dbReference type="InterPro" id="IPR028086">
    <property type="entry name" value="FNIP_C_dom"/>
</dbReference>
<organism evidence="9 10">
    <name type="scientific">Cotesia congregata</name>
    <name type="common">Parasitoid wasp</name>
    <name type="synonym">Apanteles congregatus</name>
    <dbReference type="NCBI Taxonomy" id="51543"/>
    <lineage>
        <taxon>Eukaryota</taxon>
        <taxon>Metazoa</taxon>
        <taxon>Ecdysozoa</taxon>
        <taxon>Arthropoda</taxon>
        <taxon>Hexapoda</taxon>
        <taxon>Insecta</taxon>
        <taxon>Pterygota</taxon>
        <taxon>Neoptera</taxon>
        <taxon>Endopterygota</taxon>
        <taxon>Hymenoptera</taxon>
        <taxon>Apocrita</taxon>
        <taxon>Ichneumonoidea</taxon>
        <taxon>Braconidae</taxon>
        <taxon>Microgastrinae</taxon>
        <taxon>Cotesia</taxon>
    </lineage>
</organism>
<dbReference type="Pfam" id="PF14636">
    <property type="entry name" value="FNIP_N"/>
    <property type="match status" value="1"/>
</dbReference>